<evidence type="ECO:0000313" key="4">
    <source>
        <dbReference type="EMBL" id="MDR6269397.1"/>
    </source>
</evidence>
<protein>
    <submittedName>
        <fullName evidence="4">Glycosyltransferase involved in cell wall biosynthesis</fullName>
    </submittedName>
</protein>
<keyword evidence="5" id="KW-1185">Reference proteome</keyword>
<gene>
    <name evidence="4" type="ORF">JOE69_001635</name>
</gene>
<dbReference type="InterPro" id="IPR028098">
    <property type="entry name" value="Glyco_trans_4-like_N"/>
</dbReference>
<evidence type="ECO:0000313" key="5">
    <source>
        <dbReference type="Proteomes" id="UP001185069"/>
    </source>
</evidence>
<dbReference type="SUPFAM" id="SSF53756">
    <property type="entry name" value="UDP-Glycosyltransferase/glycogen phosphorylase"/>
    <property type="match status" value="1"/>
</dbReference>
<dbReference type="Gene3D" id="3.40.50.2000">
    <property type="entry name" value="Glycogen Phosphorylase B"/>
    <property type="match status" value="2"/>
</dbReference>
<dbReference type="EMBL" id="JAVDQF010000001">
    <property type="protein sequence ID" value="MDR6269397.1"/>
    <property type="molecule type" value="Genomic_DNA"/>
</dbReference>
<reference evidence="4 5" key="1">
    <citation type="submission" date="2023-07" db="EMBL/GenBank/DDBJ databases">
        <title>Sequencing the genomes of 1000 actinobacteria strains.</title>
        <authorList>
            <person name="Klenk H.-P."/>
        </authorList>
    </citation>
    <scope>NUCLEOTIDE SEQUENCE [LARGE SCALE GENOMIC DNA]</scope>
    <source>
        <strain evidence="4 5">DSM 14555</strain>
    </source>
</reference>
<sequence length="361" mass="39127">MRILHVVNDAQTGGAQTLIEGLARQRHPDDEVHLLVLMAPGALSERFAASLDSVSYVGMQKRDVLPWRAIRMLRELVLGRRIELVHSHLAQSDLVSALSRIAVPKVSTVHVSSSHQTRAISRLVGKAVARLSKRFTVVACSPSAFEYAIQSGYRVAPSLIRNGTRIADVVLAPELLRRRQRSRRFVQLARWHPVKGHADLFAALAILRSSHPEVRLDCAGLGMDADNPELAASLAAHGVADLVTLHGSVQNVRELFDGARALVSPSTHEALPMAGIEALSAGLPVLSTDVGDCAELTVRPEFLIAPGRPKELAAAMAGLLELPDPQYQAVSRAAAERARERFDERSAAADYRALYAGLLFS</sequence>
<dbReference type="RefSeq" id="WP_309797691.1">
    <property type="nucleotide sequence ID" value="NZ_BAAAHY010000005.1"/>
</dbReference>
<keyword evidence="2" id="KW-0808">Transferase</keyword>
<dbReference type="Pfam" id="PF13692">
    <property type="entry name" value="Glyco_trans_1_4"/>
    <property type="match status" value="1"/>
</dbReference>
<organism evidence="4 5">
    <name type="scientific">Arthrobacter russicus</name>
    <dbReference type="NCBI Taxonomy" id="172040"/>
    <lineage>
        <taxon>Bacteria</taxon>
        <taxon>Bacillati</taxon>
        <taxon>Actinomycetota</taxon>
        <taxon>Actinomycetes</taxon>
        <taxon>Micrococcales</taxon>
        <taxon>Micrococcaceae</taxon>
        <taxon>Arthrobacter</taxon>
    </lineage>
</organism>
<dbReference type="PANTHER" id="PTHR12526">
    <property type="entry name" value="GLYCOSYLTRANSFERASE"/>
    <property type="match status" value="1"/>
</dbReference>
<accession>A0ABU1JAD7</accession>
<dbReference type="Proteomes" id="UP001185069">
    <property type="component" value="Unassembled WGS sequence"/>
</dbReference>
<dbReference type="Pfam" id="PF13439">
    <property type="entry name" value="Glyco_transf_4"/>
    <property type="match status" value="1"/>
</dbReference>
<keyword evidence="1" id="KW-0328">Glycosyltransferase</keyword>
<evidence type="ECO:0000259" key="3">
    <source>
        <dbReference type="Pfam" id="PF13439"/>
    </source>
</evidence>
<evidence type="ECO:0000256" key="1">
    <source>
        <dbReference type="ARBA" id="ARBA00022676"/>
    </source>
</evidence>
<comment type="caution">
    <text evidence="4">The sequence shown here is derived from an EMBL/GenBank/DDBJ whole genome shotgun (WGS) entry which is preliminary data.</text>
</comment>
<evidence type="ECO:0000256" key="2">
    <source>
        <dbReference type="ARBA" id="ARBA00022679"/>
    </source>
</evidence>
<feature type="domain" description="Glycosyltransferase subfamily 4-like N-terminal" evidence="3">
    <location>
        <begin position="13"/>
        <end position="163"/>
    </location>
</feature>
<name>A0ABU1JAD7_9MICC</name>
<proteinExistence type="predicted"/>